<evidence type="ECO:0000256" key="1">
    <source>
        <dbReference type="SAM" id="Phobius"/>
    </source>
</evidence>
<keyword evidence="1" id="KW-1133">Transmembrane helix</keyword>
<organism evidence="2 3">
    <name type="scientific">Enterobacter lignolyticus (strain SCF1)</name>
    <dbReference type="NCBI Taxonomy" id="701347"/>
    <lineage>
        <taxon>Bacteria</taxon>
        <taxon>Pseudomonadati</taxon>
        <taxon>Pseudomonadota</taxon>
        <taxon>Gammaproteobacteria</taxon>
        <taxon>Enterobacterales</taxon>
        <taxon>Enterobacteriaceae</taxon>
        <taxon>Pluralibacter</taxon>
    </lineage>
</organism>
<protein>
    <submittedName>
        <fullName evidence="2">Uncharacterized protein</fullName>
    </submittedName>
</protein>
<dbReference type="EMBL" id="CP002272">
    <property type="protein sequence ID" value="ADO47281.1"/>
    <property type="molecule type" value="Genomic_DNA"/>
</dbReference>
<dbReference type="eggNOG" id="ENOG5030I5E">
    <property type="taxonomic scope" value="Bacteria"/>
</dbReference>
<dbReference type="HOGENOM" id="CLU_1011001_0_0_6"/>
<accession>E3G6F8</accession>
<gene>
    <name evidence="2" type="ordered locus">Entcl_1009</name>
</gene>
<keyword evidence="1" id="KW-0472">Membrane</keyword>
<evidence type="ECO:0000313" key="2">
    <source>
        <dbReference type="EMBL" id="ADO47281.1"/>
    </source>
</evidence>
<dbReference type="RefSeq" id="WP_013365033.1">
    <property type="nucleotide sequence ID" value="NC_014618.1"/>
</dbReference>
<sequence length="275" mass="31165">MSLSNSNWKNYIAKIQRQSYLIIGMVSFILFGLIAGGAWYYFQHQESLMEAERVKTEQELSRKKKSIDDYYFRILNGAPLSQFVNSLLEINKSSIPLSLSGFNLDSYVCDLSKCTFSYKSLSGRIFNVQELSIFNNNFKANISDKGLEYMVSPSLLSNDSLIEKYKLRKPIAVAKCSELVNYVHSFNSMVADGKNKVNISGYPQSEISAVEHILPDVKNLYGFLNVQWTTILPDNIREISSFLGRQAYNESFLVNKVEKKKSSEVEVSGTLLCAN</sequence>
<dbReference type="KEGG" id="esc:Entcl_1009"/>
<feature type="transmembrane region" description="Helical" evidence="1">
    <location>
        <begin position="20"/>
        <end position="42"/>
    </location>
</feature>
<keyword evidence="1" id="KW-0812">Transmembrane</keyword>
<reference evidence="2 3" key="2">
    <citation type="journal article" date="2011" name="Stand. Genomic Sci.">
        <title>Complete genome sequence of 'Enterobacter lignolyticus' SCF1.</title>
        <authorList>
            <person name="Deangelis K.M."/>
            <person name="D'Haeseleer P."/>
            <person name="Chivian D."/>
            <person name="Fortney J.L."/>
            <person name="Khudyakov J."/>
            <person name="Simmons B."/>
            <person name="Woo H."/>
            <person name="Arkin A.P."/>
            <person name="Davenport K.W."/>
            <person name="Goodwin L."/>
            <person name="Chen A."/>
            <person name="Ivanova N."/>
            <person name="Kyrpides N.C."/>
            <person name="Mavromatis K."/>
            <person name="Woyke T."/>
            <person name="Hazen T.C."/>
        </authorList>
    </citation>
    <scope>NUCLEOTIDE SEQUENCE [LARGE SCALE GENOMIC DNA]</scope>
    <source>
        <strain evidence="2 3">SCF1</strain>
    </source>
</reference>
<dbReference type="Proteomes" id="UP000006872">
    <property type="component" value="Chromosome"/>
</dbReference>
<name>E3G6F8_ENTLS</name>
<reference evidence="3" key="1">
    <citation type="submission" date="2010-10" db="EMBL/GenBank/DDBJ databases">
        <title>Complete sequence of Enterobacter cloacae SCF1.</title>
        <authorList>
            <consortium name="US DOE Joint Genome Institute"/>
            <person name="Lucas S."/>
            <person name="Copeland A."/>
            <person name="Lapidus A."/>
            <person name="Cheng J.-F."/>
            <person name="Bruce D."/>
            <person name="Goodwin L."/>
            <person name="Pitluck S."/>
            <person name="Davenport K."/>
            <person name="Detter J.C."/>
            <person name="Han C."/>
            <person name="Tapia R."/>
            <person name="Land M."/>
            <person name="Hauser L."/>
            <person name="Chang Y.-J."/>
            <person name="Jeffries C."/>
            <person name="Kyrpides N."/>
            <person name="Ivanova N."/>
            <person name="Mikhailova N."/>
            <person name="DeAngelis K."/>
            <person name="Arkin A.P."/>
            <person name="Chivian D."/>
            <person name="Edwards B."/>
            <person name="Woo H."/>
            <person name="Hazen T.C."/>
            <person name="Woyke T."/>
        </authorList>
    </citation>
    <scope>NUCLEOTIDE SEQUENCE [LARGE SCALE GENOMIC DNA]</scope>
    <source>
        <strain evidence="3">SCF1</strain>
    </source>
</reference>
<keyword evidence="3" id="KW-1185">Reference proteome</keyword>
<dbReference type="AlphaFoldDB" id="E3G6F8"/>
<proteinExistence type="predicted"/>
<evidence type="ECO:0000313" key="3">
    <source>
        <dbReference type="Proteomes" id="UP000006872"/>
    </source>
</evidence>
<dbReference type="STRING" id="701347.Entcl_1009"/>